<evidence type="ECO:0000313" key="9">
    <source>
        <dbReference type="Proteomes" id="UP000243515"/>
    </source>
</evidence>
<evidence type="ECO:0000256" key="6">
    <source>
        <dbReference type="ARBA" id="ARBA00029995"/>
    </source>
</evidence>
<accession>A0A232LW75</accession>
<organism evidence="8 9">
    <name type="scientific">Elaphomyces granulatus</name>
    <dbReference type="NCBI Taxonomy" id="519963"/>
    <lineage>
        <taxon>Eukaryota</taxon>
        <taxon>Fungi</taxon>
        <taxon>Dikarya</taxon>
        <taxon>Ascomycota</taxon>
        <taxon>Pezizomycotina</taxon>
        <taxon>Eurotiomycetes</taxon>
        <taxon>Eurotiomycetidae</taxon>
        <taxon>Eurotiales</taxon>
        <taxon>Elaphomycetaceae</taxon>
        <taxon>Elaphomyces</taxon>
    </lineage>
</organism>
<name>A0A232LW75_9EURO</name>
<dbReference type="InterPro" id="IPR034455">
    <property type="entry name" value="CNL1"/>
</dbReference>
<dbReference type="Proteomes" id="UP000243515">
    <property type="component" value="Unassembled WGS sequence"/>
</dbReference>
<dbReference type="GO" id="GO:0031083">
    <property type="term" value="C:BLOC-1 complex"/>
    <property type="evidence" value="ECO:0007669"/>
    <property type="project" value="InterPro"/>
</dbReference>
<proteinExistence type="inferred from homology"/>
<keyword evidence="9" id="KW-1185">Reference proteome</keyword>
<dbReference type="PANTHER" id="PTHR39145">
    <property type="entry name" value="BIOGENESIS OF LYSOSOME-RELATED ORGANELLES COMPLEX 1 SUBUNIT CNL1"/>
    <property type="match status" value="1"/>
</dbReference>
<reference evidence="8 9" key="1">
    <citation type="journal article" date="2015" name="Environ. Microbiol.">
        <title>Metagenome sequence of Elaphomyces granulatus from sporocarp tissue reveals Ascomycota ectomycorrhizal fingerprints of genome expansion and a Proteobacteria-rich microbiome.</title>
        <authorList>
            <person name="Quandt C.A."/>
            <person name="Kohler A."/>
            <person name="Hesse C.N."/>
            <person name="Sharpton T.J."/>
            <person name="Martin F."/>
            <person name="Spatafora J.W."/>
        </authorList>
    </citation>
    <scope>NUCLEOTIDE SEQUENCE [LARGE SCALE GENOMIC DNA]</scope>
    <source>
        <strain evidence="8 9">OSC145934</strain>
    </source>
</reference>
<protein>
    <recommendedName>
        <fullName evidence="4">Biogenesis of lysosome-related organelles complex 1 subunit CNL1</fullName>
    </recommendedName>
    <alternativeName>
        <fullName evidence="6">CNO-like protein 1</fullName>
    </alternativeName>
</protein>
<evidence type="ECO:0000256" key="1">
    <source>
        <dbReference type="ARBA" id="ARBA00003807"/>
    </source>
</evidence>
<dbReference type="PANTHER" id="PTHR39145:SF1">
    <property type="entry name" value="BIOGENESIS OF LYSOSOME-RELATED ORGANELLES COMPLEX 1 SUBUNIT CNL1"/>
    <property type="match status" value="1"/>
</dbReference>
<comment type="subcellular location">
    <subcellularLocation>
        <location evidence="2">Cytoplasm</location>
    </subcellularLocation>
</comment>
<comment type="similarity">
    <text evidence="3">Belongs to the BLOC1S4 family.</text>
</comment>
<keyword evidence="5" id="KW-0963">Cytoplasm</keyword>
<dbReference type="EMBL" id="NPHW01004195">
    <property type="protein sequence ID" value="OXV08324.1"/>
    <property type="molecule type" value="Genomic_DNA"/>
</dbReference>
<comment type="caution">
    <text evidence="8">The sequence shown here is derived from an EMBL/GenBank/DDBJ whole genome shotgun (WGS) entry which is preliminary data.</text>
</comment>
<dbReference type="AlphaFoldDB" id="A0A232LW75"/>
<gene>
    <name evidence="8" type="ORF">Egran_03914</name>
</gene>
<dbReference type="GO" id="GO:0007032">
    <property type="term" value="P:endosome organization"/>
    <property type="evidence" value="ECO:0007669"/>
    <property type="project" value="TreeGrafter"/>
</dbReference>
<evidence type="ECO:0000256" key="5">
    <source>
        <dbReference type="ARBA" id="ARBA00022490"/>
    </source>
</evidence>
<dbReference type="GO" id="GO:0005737">
    <property type="term" value="C:cytoplasm"/>
    <property type="evidence" value="ECO:0007669"/>
    <property type="project" value="UniProtKB-SubCell"/>
</dbReference>
<evidence type="ECO:0000313" key="8">
    <source>
        <dbReference type="EMBL" id="OXV08324.1"/>
    </source>
</evidence>
<feature type="region of interest" description="Disordered" evidence="7">
    <location>
        <begin position="32"/>
        <end position="59"/>
    </location>
</feature>
<evidence type="ECO:0000256" key="2">
    <source>
        <dbReference type="ARBA" id="ARBA00004496"/>
    </source>
</evidence>
<dbReference type="OrthoDB" id="5424991at2759"/>
<evidence type="ECO:0000256" key="3">
    <source>
        <dbReference type="ARBA" id="ARBA00007289"/>
    </source>
</evidence>
<feature type="compositionally biased region" description="Low complexity" evidence="7">
    <location>
        <begin position="42"/>
        <end position="55"/>
    </location>
</feature>
<evidence type="ECO:0000256" key="7">
    <source>
        <dbReference type="SAM" id="MobiDB-lite"/>
    </source>
</evidence>
<evidence type="ECO:0000256" key="4">
    <source>
        <dbReference type="ARBA" id="ARBA00014971"/>
    </source>
</evidence>
<sequence>MSVSTSIPDTQLGLTPAEVQILRQQQQIALQGSHTGNGTRGRGSARNSAASSRGGSTQGRLLLDPMSLRALSHQLDHLEHQIRTRLDYLEEQMQLSIQGSYDRAGNVVRDAETQIARTRSILASIDEVENELAKILNIREIVKGFRARIEAYDRRLDQSSVASSHRRR</sequence>
<comment type="function">
    <text evidence="1">Component of the biogenesis of lysosome-related organelles complex-1 (BLOC-1), a complex that is involved in endosomal cargo sorting.</text>
</comment>